<protein>
    <submittedName>
        <fullName evidence="2">Tail completion protein</fullName>
    </submittedName>
</protein>
<name>A0AAX4J636_9CAUD</name>
<reference evidence="2" key="1">
    <citation type="submission" date="2023-11" db="EMBL/GenBank/DDBJ databases">
        <title>Complete genome sequence of Vibrio virus vB_VpM-pA2SJ1.</title>
        <authorList>
            <person name="Lim S.J."/>
            <person name="Park S.Y."/>
            <person name="Kim J.H."/>
        </authorList>
    </citation>
    <scope>NUCLEOTIDE SEQUENCE</scope>
</reference>
<dbReference type="InterPro" id="IPR057087">
    <property type="entry name" value="Gp12-like"/>
</dbReference>
<dbReference type="Proteomes" id="UP001432163">
    <property type="component" value="Segment"/>
</dbReference>
<dbReference type="NCBIfam" id="NF047498">
    <property type="entry name" value="LIC_12616_fam"/>
    <property type="match status" value="1"/>
</dbReference>
<sequence length="187" mass="20970">MLNYDELGEKCVSLVRLITGLDEQNVLIADQGISPEYMPKGLYATVKIVSDQNIGASGKGQQADDEEINVPGVDNAVDIVDITKRQVLLRVSINFYRQGARAYASSLQDASRRYIVSKFLWENKLGWQRTGAVNDLTDLQNAGYEERAQIDVYLYAEDIIRDIIPAIYHTSIIVEDEKGNKLNEVDV</sequence>
<dbReference type="Pfam" id="PF23961">
    <property type="entry name" value="Phage_tail_terminator_9"/>
    <property type="match status" value="1"/>
</dbReference>
<evidence type="ECO:0000259" key="1">
    <source>
        <dbReference type="Pfam" id="PF23961"/>
    </source>
</evidence>
<accession>A0AAX4J636</accession>
<evidence type="ECO:0000313" key="3">
    <source>
        <dbReference type="Proteomes" id="UP001432163"/>
    </source>
</evidence>
<feature type="domain" description="Phage neck terminator protein gp12-like" evidence="1">
    <location>
        <begin position="18"/>
        <end position="173"/>
    </location>
</feature>
<organism evidence="2 3">
    <name type="scientific">Vibrio phage vB_VpM-pA2SJ1</name>
    <dbReference type="NCBI Taxonomy" id="3095964"/>
    <lineage>
        <taxon>Viruses</taxon>
        <taxon>Duplodnaviria</taxon>
        <taxon>Heunggongvirae</taxon>
        <taxon>Uroviricota</taxon>
        <taxon>Caudoviricetes</taxon>
    </lineage>
</organism>
<evidence type="ECO:0000313" key="2">
    <source>
        <dbReference type="EMBL" id="WRQ13129.1"/>
    </source>
</evidence>
<proteinExistence type="predicted"/>
<dbReference type="EMBL" id="OR813779">
    <property type="protein sequence ID" value="WRQ13129.1"/>
    <property type="molecule type" value="Genomic_DNA"/>
</dbReference>